<dbReference type="InterPro" id="IPR011231">
    <property type="entry name" value="Phage_VT1-Sakai_H0018"/>
</dbReference>
<name>A0A0F8XZC5_9ZZZZ</name>
<proteinExistence type="predicted"/>
<accession>A0A0F8XZC5</accession>
<evidence type="ECO:0000313" key="1">
    <source>
        <dbReference type="EMBL" id="KKK66665.1"/>
    </source>
</evidence>
<organism evidence="1">
    <name type="scientific">marine sediment metagenome</name>
    <dbReference type="NCBI Taxonomy" id="412755"/>
    <lineage>
        <taxon>unclassified sequences</taxon>
        <taxon>metagenomes</taxon>
        <taxon>ecological metagenomes</taxon>
    </lineage>
</organism>
<protein>
    <recommendedName>
        <fullName evidence="2">DUF2190 domain-containing protein</fullName>
    </recommendedName>
</protein>
<dbReference type="EMBL" id="LAZR01059973">
    <property type="protein sequence ID" value="KKK66665.1"/>
    <property type="molecule type" value="Genomic_DNA"/>
</dbReference>
<reference evidence="1" key="1">
    <citation type="journal article" date="2015" name="Nature">
        <title>Complex archaea that bridge the gap between prokaryotes and eukaryotes.</title>
        <authorList>
            <person name="Spang A."/>
            <person name="Saw J.H."/>
            <person name="Jorgensen S.L."/>
            <person name="Zaremba-Niedzwiedzka K."/>
            <person name="Martijn J."/>
            <person name="Lind A.E."/>
            <person name="van Eijk R."/>
            <person name="Schleper C."/>
            <person name="Guy L."/>
            <person name="Ettema T.J."/>
        </authorList>
    </citation>
    <scope>NUCLEOTIDE SEQUENCE</scope>
</reference>
<dbReference type="Pfam" id="PF09956">
    <property type="entry name" value="Phage_cement_2"/>
    <property type="match status" value="1"/>
</dbReference>
<gene>
    <name evidence="1" type="ORF">LCGC14_2961800</name>
</gene>
<dbReference type="AlphaFoldDB" id="A0A0F8XZC5"/>
<sequence length="134" mass="13729">MSMANEATLLLETHVPLSRTVANGTGIERGALLTLSDPNTAALVSISGGAVAGIASAEKITSNGQTQLAVYDKGEFRVTASGAITVGRALVFDSLNKVSMADPSDVFVAGDAMETATDGETFRMKLDPRARGAA</sequence>
<comment type="caution">
    <text evidence="1">The sequence shown here is derived from an EMBL/GenBank/DDBJ whole genome shotgun (WGS) entry which is preliminary data.</text>
</comment>
<evidence type="ECO:0008006" key="2">
    <source>
        <dbReference type="Google" id="ProtNLM"/>
    </source>
</evidence>